<dbReference type="Pfam" id="PF13462">
    <property type="entry name" value="Thioredoxin_4"/>
    <property type="match status" value="1"/>
</dbReference>
<dbReference type="RefSeq" id="WP_218116446.1">
    <property type="nucleotide sequence ID" value="NZ_CAJVAP010000048.1"/>
</dbReference>
<sequence>MAEPKLTKNERREQAREQARVAREAEKKREKRNRLYLQGGVLLGVLAILAIVALVLTQAVKPAGPGPENMASGGVTFTKDLAVVPTPALAEGAERVAVESDWETLPVDMTVFVDYMCPACGNFEGQYGSFLESNVGKGDVNLTVYPINFLDNQSAGTKYSTRAGNLMSCVVNSDPDHAFALHNLLLSEEVQPQEGTTGLTDDQLLEQAEAAGVDVTTEIRQCVKTQKFADFINGNTKQALEVGVIGLADGARMVRASTDQLTGEEESDFQPADEPQRVVSTPTVIVNGQQWWPARDQGLENYLLTIISNLSGNGTDGAEESATSEDS</sequence>
<gene>
    <name evidence="4" type="ORF">LEUCIP111803_02534</name>
</gene>
<keyword evidence="2" id="KW-0472">Membrane</keyword>
<reference evidence="4" key="1">
    <citation type="submission" date="2021-06" db="EMBL/GenBank/DDBJ databases">
        <authorList>
            <person name="Criscuolo A."/>
        </authorList>
    </citation>
    <scope>NUCLEOTIDE SEQUENCE</scope>
    <source>
        <strain evidence="4">CIP111803</strain>
    </source>
</reference>
<keyword evidence="5" id="KW-1185">Reference proteome</keyword>
<dbReference type="Proteomes" id="UP000693892">
    <property type="component" value="Unassembled WGS sequence"/>
</dbReference>
<name>A0A916K1J8_9MICO</name>
<evidence type="ECO:0000259" key="3">
    <source>
        <dbReference type="Pfam" id="PF13462"/>
    </source>
</evidence>
<feature type="transmembrane region" description="Helical" evidence="2">
    <location>
        <begin position="35"/>
        <end position="56"/>
    </location>
</feature>
<feature type="domain" description="Thioredoxin-like fold" evidence="3">
    <location>
        <begin position="106"/>
        <end position="244"/>
    </location>
</feature>
<keyword evidence="2" id="KW-0812">Transmembrane</keyword>
<evidence type="ECO:0000256" key="2">
    <source>
        <dbReference type="SAM" id="Phobius"/>
    </source>
</evidence>
<feature type="region of interest" description="Disordered" evidence="1">
    <location>
        <begin position="1"/>
        <end position="25"/>
    </location>
</feature>
<proteinExistence type="predicted"/>
<dbReference type="EMBL" id="CAJVAP010000048">
    <property type="protein sequence ID" value="CAG7622578.1"/>
    <property type="molecule type" value="Genomic_DNA"/>
</dbReference>
<keyword evidence="2" id="KW-1133">Transmembrane helix</keyword>
<organism evidence="4 5">
    <name type="scientific">Leucobacter soli</name>
    <dbReference type="NCBI Taxonomy" id="2812850"/>
    <lineage>
        <taxon>Bacteria</taxon>
        <taxon>Bacillati</taxon>
        <taxon>Actinomycetota</taxon>
        <taxon>Actinomycetes</taxon>
        <taxon>Micrococcales</taxon>
        <taxon>Microbacteriaceae</taxon>
        <taxon>Leucobacter</taxon>
    </lineage>
</organism>
<dbReference type="AlphaFoldDB" id="A0A916K1J8"/>
<evidence type="ECO:0000313" key="4">
    <source>
        <dbReference type="EMBL" id="CAG7622578.1"/>
    </source>
</evidence>
<evidence type="ECO:0000313" key="5">
    <source>
        <dbReference type="Proteomes" id="UP000693892"/>
    </source>
</evidence>
<evidence type="ECO:0000256" key="1">
    <source>
        <dbReference type="SAM" id="MobiDB-lite"/>
    </source>
</evidence>
<accession>A0A916K1J8</accession>
<dbReference type="InterPro" id="IPR012336">
    <property type="entry name" value="Thioredoxin-like_fold"/>
</dbReference>
<protein>
    <recommendedName>
        <fullName evidence="3">Thioredoxin-like fold domain-containing protein</fullName>
    </recommendedName>
</protein>
<comment type="caution">
    <text evidence="4">The sequence shown here is derived from an EMBL/GenBank/DDBJ whole genome shotgun (WGS) entry which is preliminary data.</text>
</comment>
<dbReference type="CDD" id="cd02972">
    <property type="entry name" value="DsbA_family"/>
    <property type="match status" value="1"/>
</dbReference>